<dbReference type="InterPro" id="IPR010895">
    <property type="entry name" value="CHRD"/>
</dbReference>
<comment type="caution">
    <text evidence="2">The sequence shown here is derived from an EMBL/GenBank/DDBJ whole genome shotgun (WGS) entry which is preliminary data.</text>
</comment>
<evidence type="ECO:0000313" key="2">
    <source>
        <dbReference type="EMBL" id="MER2999390.1"/>
    </source>
</evidence>
<dbReference type="SMART" id="SM00754">
    <property type="entry name" value="CHRD"/>
    <property type="match status" value="1"/>
</dbReference>
<name>A0ABV1RYE4_9BACT</name>
<reference evidence="2 3" key="1">
    <citation type="submission" date="2024-06" db="EMBL/GenBank/DDBJ databases">
        <title>Pontibacter populi HYL7-15.</title>
        <authorList>
            <person name="Kim M.K."/>
        </authorList>
    </citation>
    <scope>NUCLEOTIDE SEQUENCE [LARGE SCALE GENOMIC DNA]</scope>
    <source>
        <strain evidence="2 3">HYL7-15</strain>
    </source>
</reference>
<evidence type="ECO:0000259" key="1">
    <source>
        <dbReference type="PROSITE" id="PS50933"/>
    </source>
</evidence>
<dbReference type="EMBL" id="JBEOKT010000023">
    <property type="protein sequence ID" value="MER2999390.1"/>
    <property type="molecule type" value="Genomic_DNA"/>
</dbReference>
<dbReference type="Pfam" id="PF07452">
    <property type="entry name" value="CHRD"/>
    <property type="match status" value="1"/>
</dbReference>
<proteinExistence type="predicted"/>
<keyword evidence="3" id="KW-1185">Reference proteome</keyword>
<evidence type="ECO:0000313" key="3">
    <source>
        <dbReference type="Proteomes" id="UP001476807"/>
    </source>
</evidence>
<accession>A0ABV1RYE4</accession>
<dbReference type="PROSITE" id="PS50933">
    <property type="entry name" value="CHRD"/>
    <property type="match status" value="1"/>
</dbReference>
<sequence length="157" mass="16729">MLAICIPLLALTAACDDDDDDVIPPPVEEPDLEFVDIELLGANERPTPVETTGSGSLDAEYDDDTNILSYTVTWTLGNAEDETVAMHFHGPAGPDESAPPVITIDHGDGDYVGSVTAETDPLTAAQEADLKAGLWYINIHSTTYSNGELRGQLIAED</sequence>
<dbReference type="Proteomes" id="UP001476807">
    <property type="component" value="Unassembled WGS sequence"/>
</dbReference>
<protein>
    <submittedName>
        <fullName evidence="2">CHRD domain-containing protein</fullName>
    </submittedName>
</protein>
<gene>
    <name evidence="2" type="ORF">ABS362_17695</name>
</gene>
<organism evidence="2 3">
    <name type="scientific">Pontibacter populi</name>
    <dbReference type="NCBI Taxonomy" id="890055"/>
    <lineage>
        <taxon>Bacteria</taxon>
        <taxon>Pseudomonadati</taxon>
        <taxon>Bacteroidota</taxon>
        <taxon>Cytophagia</taxon>
        <taxon>Cytophagales</taxon>
        <taxon>Hymenobacteraceae</taxon>
        <taxon>Pontibacter</taxon>
    </lineage>
</organism>
<dbReference type="RefSeq" id="WP_350414160.1">
    <property type="nucleotide sequence ID" value="NZ_JBEOKT010000023.1"/>
</dbReference>
<feature type="domain" description="CHRD" evidence="1">
    <location>
        <begin position="31"/>
        <end position="157"/>
    </location>
</feature>